<keyword evidence="2" id="KW-0805">Transcription regulation</keyword>
<dbReference type="InterPro" id="IPR036128">
    <property type="entry name" value="Plus3-like_sf"/>
</dbReference>
<keyword evidence="3" id="KW-0804">Transcription</keyword>
<sequence length="541" mass="61210">MATEILTRHRRSEPGTPDSQQSVPMDESDSDDESTGSPAKVVEDDEENRYPVDGLFASHAEKKDIMNMREVEREQILADREAEKERLRQKALLRRLVTNNEDKQKKRKGGDADLDESARKKAKSSSKPGLDALKRARAEKSDRRNRRDNERRRDRSPSYRSSSSRSRHSDDSDVEWTTTKKRSKTPPEEAPLADLRDVERCRLSRTRFARVAFYPGFEEALTGCYVRLHIGPDPVTGQPIYRMAVIKGFKSGRPYAIENERGKSIVVDLYVIAAHGKAEREWPFIACSESRFTDSEWNRYQVVGKNEGVNIPRKPEFNRKADDINRLINHVWKEDEVAEKLKRQQALMDRFSGADRARIERELAQARAHGNNVRAEELQDKLDSMPQPRLAFSTSLKKDSPAKPAQPSQQDRLAEKNAINRQRNAKQVREAQLAERRRARETDDTANARGGDEGTDDLLQRSKVRSKGPRVNGAGQESLSAFGSGADAAYANGVQASKEDSETTHHNINSNAKGGAPMIHKVLTDDDVIESMDLELDVEID</sequence>
<proteinExistence type="predicted"/>
<comment type="subcellular location">
    <subcellularLocation>
        <location evidence="1">Nucleus</location>
    </subcellularLocation>
</comment>
<dbReference type="STRING" id="2025994.A0A2T3AH90"/>
<dbReference type="AlphaFoldDB" id="A0A2T3AH90"/>
<feature type="region of interest" description="Disordered" evidence="5">
    <location>
        <begin position="367"/>
        <end position="386"/>
    </location>
</feature>
<dbReference type="PANTHER" id="PTHR13115:SF8">
    <property type="entry name" value="RNA POLYMERASE-ASSOCIATED PROTEIN RTF1 HOMOLOG"/>
    <property type="match status" value="1"/>
</dbReference>
<feature type="region of interest" description="Disordered" evidence="5">
    <location>
        <begin position="1"/>
        <end position="68"/>
    </location>
</feature>
<name>A0A2T3AH90_9PEZI</name>
<dbReference type="OrthoDB" id="166375at2759"/>
<evidence type="ECO:0000256" key="2">
    <source>
        <dbReference type="ARBA" id="ARBA00023015"/>
    </source>
</evidence>
<dbReference type="InterPro" id="IPR004343">
    <property type="entry name" value="Plus-3_dom"/>
</dbReference>
<feature type="region of interest" description="Disordered" evidence="5">
    <location>
        <begin position="494"/>
        <end position="513"/>
    </location>
</feature>
<dbReference type="GO" id="GO:1990269">
    <property type="term" value="F:RNA polymerase II C-terminal domain phosphoserine binding"/>
    <property type="evidence" value="ECO:0007669"/>
    <property type="project" value="TreeGrafter"/>
</dbReference>
<keyword evidence="4" id="KW-0539">Nucleus</keyword>
<dbReference type="Proteomes" id="UP000241462">
    <property type="component" value="Unassembled WGS sequence"/>
</dbReference>
<reference evidence="7 8" key="1">
    <citation type="journal article" date="2018" name="Mycol. Prog.">
        <title>Coniella lustricola, a new species from submerged detritus.</title>
        <authorList>
            <person name="Raudabaugh D.B."/>
            <person name="Iturriaga T."/>
            <person name="Carver A."/>
            <person name="Mondo S."/>
            <person name="Pangilinan J."/>
            <person name="Lipzen A."/>
            <person name="He G."/>
            <person name="Amirebrahimi M."/>
            <person name="Grigoriev I.V."/>
            <person name="Miller A.N."/>
        </authorList>
    </citation>
    <scope>NUCLEOTIDE SEQUENCE [LARGE SCALE GENOMIC DNA]</scope>
    <source>
        <strain evidence="7 8">B22-T-1</strain>
    </source>
</reference>
<feature type="region of interest" description="Disordered" evidence="5">
    <location>
        <begin position="393"/>
        <end position="479"/>
    </location>
</feature>
<dbReference type="PANTHER" id="PTHR13115">
    <property type="entry name" value="RNA POLYMERASE-ASSOCIATED PROTEIN RTF1 HOMOLOG"/>
    <property type="match status" value="1"/>
</dbReference>
<dbReference type="EMBL" id="KZ678389">
    <property type="protein sequence ID" value="PSR97638.1"/>
    <property type="molecule type" value="Genomic_DNA"/>
</dbReference>
<organism evidence="7 8">
    <name type="scientific">Coniella lustricola</name>
    <dbReference type="NCBI Taxonomy" id="2025994"/>
    <lineage>
        <taxon>Eukaryota</taxon>
        <taxon>Fungi</taxon>
        <taxon>Dikarya</taxon>
        <taxon>Ascomycota</taxon>
        <taxon>Pezizomycotina</taxon>
        <taxon>Sordariomycetes</taxon>
        <taxon>Sordariomycetidae</taxon>
        <taxon>Diaporthales</taxon>
        <taxon>Schizoparmaceae</taxon>
        <taxon>Coniella</taxon>
    </lineage>
</organism>
<dbReference type="PROSITE" id="PS51360">
    <property type="entry name" value="PLUS3"/>
    <property type="match status" value="1"/>
</dbReference>
<feature type="region of interest" description="Disordered" evidence="5">
    <location>
        <begin position="91"/>
        <end position="191"/>
    </location>
</feature>
<evidence type="ECO:0000256" key="3">
    <source>
        <dbReference type="ARBA" id="ARBA00023163"/>
    </source>
</evidence>
<dbReference type="Gene3D" id="3.90.70.200">
    <property type="entry name" value="Plus-3 domain"/>
    <property type="match status" value="1"/>
</dbReference>
<keyword evidence="8" id="KW-1185">Reference proteome</keyword>
<accession>A0A2T3AH90</accession>
<dbReference type="SMART" id="SM00719">
    <property type="entry name" value="Plus3"/>
    <property type="match status" value="1"/>
</dbReference>
<evidence type="ECO:0000313" key="8">
    <source>
        <dbReference type="Proteomes" id="UP000241462"/>
    </source>
</evidence>
<evidence type="ECO:0000256" key="5">
    <source>
        <dbReference type="SAM" id="MobiDB-lite"/>
    </source>
</evidence>
<dbReference type="GO" id="GO:0016593">
    <property type="term" value="C:Cdc73/Paf1 complex"/>
    <property type="evidence" value="ECO:0007669"/>
    <property type="project" value="TreeGrafter"/>
</dbReference>
<dbReference type="InParanoid" id="A0A2T3AH90"/>
<evidence type="ECO:0000256" key="4">
    <source>
        <dbReference type="ARBA" id="ARBA00023242"/>
    </source>
</evidence>
<gene>
    <name evidence="7" type="ORF">BD289DRAFT_450767</name>
</gene>
<protein>
    <recommendedName>
        <fullName evidence="6">Plus3 domain-containing protein</fullName>
    </recommendedName>
</protein>
<evidence type="ECO:0000259" key="6">
    <source>
        <dbReference type="PROSITE" id="PS51360"/>
    </source>
</evidence>
<feature type="compositionally biased region" description="Basic and acidic residues" evidence="5">
    <location>
        <begin position="59"/>
        <end position="68"/>
    </location>
</feature>
<dbReference type="GO" id="GO:0003677">
    <property type="term" value="F:DNA binding"/>
    <property type="evidence" value="ECO:0007669"/>
    <property type="project" value="InterPro"/>
</dbReference>
<dbReference type="SUPFAM" id="SSF159042">
    <property type="entry name" value="Plus3-like"/>
    <property type="match status" value="1"/>
</dbReference>
<dbReference type="FunFam" id="3.90.70.200:FF:000005">
    <property type="entry name" value="Related to Pol II transcription elongation factor"/>
    <property type="match status" value="1"/>
</dbReference>
<evidence type="ECO:0000256" key="1">
    <source>
        <dbReference type="ARBA" id="ARBA00004123"/>
    </source>
</evidence>
<dbReference type="FunCoup" id="A0A2T3AH90">
    <property type="interactions" value="326"/>
</dbReference>
<feature type="compositionally biased region" description="Basic and acidic residues" evidence="5">
    <location>
        <begin position="427"/>
        <end position="443"/>
    </location>
</feature>
<dbReference type="Pfam" id="PF03126">
    <property type="entry name" value="Plus-3"/>
    <property type="match status" value="1"/>
</dbReference>
<feature type="domain" description="Plus3" evidence="6">
    <location>
        <begin position="192"/>
        <end position="329"/>
    </location>
</feature>
<feature type="compositionally biased region" description="Basic and acidic residues" evidence="5">
    <location>
        <begin position="132"/>
        <end position="157"/>
    </location>
</feature>
<feature type="compositionally biased region" description="Basic and acidic residues" evidence="5">
    <location>
        <begin position="374"/>
        <end position="383"/>
    </location>
</feature>
<evidence type="ECO:0000313" key="7">
    <source>
        <dbReference type="EMBL" id="PSR97638.1"/>
    </source>
</evidence>